<comment type="caution">
    <text evidence="1">The sequence shown here is derived from an EMBL/GenBank/DDBJ whole genome shotgun (WGS) entry which is preliminary data.</text>
</comment>
<dbReference type="Proteomes" id="UP000309133">
    <property type="component" value="Unassembled WGS sequence"/>
</dbReference>
<keyword evidence="2" id="KW-1185">Reference proteome</keyword>
<reference evidence="1 2" key="1">
    <citation type="submission" date="2019-04" db="EMBL/GenBank/DDBJ databases">
        <authorList>
            <person name="Jiang L."/>
        </authorList>
    </citation>
    <scope>NUCLEOTIDE SEQUENCE [LARGE SCALE GENOMIC DNA]</scope>
    <source>
        <strain evidence="1 2">YIM 131853</strain>
    </source>
</reference>
<dbReference type="AlphaFoldDB" id="A0A4S4FMF0"/>
<evidence type="ECO:0000313" key="1">
    <source>
        <dbReference type="EMBL" id="THG31579.1"/>
    </source>
</evidence>
<gene>
    <name evidence="1" type="ORF">E6C64_05765</name>
</gene>
<protein>
    <submittedName>
        <fullName evidence="1">Uncharacterized protein</fullName>
    </submittedName>
</protein>
<name>A0A4S4FMF0_9MICO</name>
<accession>A0A4S4FMF0</accession>
<dbReference type="EMBL" id="SSSM01000003">
    <property type="protein sequence ID" value="THG31579.1"/>
    <property type="molecule type" value="Genomic_DNA"/>
</dbReference>
<proteinExistence type="predicted"/>
<sequence>MQLDIWTKDLADLRQRLAVAIAVLAVTQATRAAQAHARLSGAVARFEASAIPPEVFASELQAIQHSLVPQPR</sequence>
<evidence type="ECO:0000313" key="2">
    <source>
        <dbReference type="Proteomes" id="UP000309133"/>
    </source>
</evidence>
<organism evidence="1 2">
    <name type="scientific">Naasia lichenicola</name>
    <dbReference type="NCBI Taxonomy" id="2565933"/>
    <lineage>
        <taxon>Bacteria</taxon>
        <taxon>Bacillati</taxon>
        <taxon>Actinomycetota</taxon>
        <taxon>Actinomycetes</taxon>
        <taxon>Micrococcales</taxon>
        <taxon>Microbacteriaceae</taxon>
        <taxon>Naasia</taxon>
    </lineage>
</organism>